<reference evidence="1 2" key="1">
    <citation type="submission" date="2022-05" db="EMBL/GenBank/DDBJ databases">
        <authorList>
            <consortium name="Genoscope - CEA"/>
            <person name="William W."/>
        </authorList>
    </citation>
    <scope>NUCLEOTIDE SEQUENCE [LARGE SCALE GENOMIC DNA]</scope>
</reference>
<comment type="caution">
    <text evidence="1">The sequence shown here is derived from an EMBL/GenBank/DDBJ whole genome shotgun (WGS) entry which is preliminary data.</text>
</comment>
<proteinExistence type="predicted"/>
<accession>A0ABN8QG90</accession>
<keyword evidence="2" id="KW-1185">Reference proteome</keyword>
<evidence type="ECO:0000313" key="2">
    <source>
        <dbReference type="Proteomes" id="UP001159405"/>
    </source>
</evidence>
<protein>
    <submittedName>
        <fullName evidence="1">Uncharacterized protein</fullName>
    </submittedName>
</protein>
<organism evidence="1 2">
    <name type="scientific">Porites lobata</name>
    <dbReference type="NCBI Taxonomy" id="104759"/>
    <lineage>
        <taxon>Eukaryota</taxon>
        <taxon>Metazoa</taxon>
        <taxon>Cnidaria</taxon>
        <taxon>Anthozoa</taxon>
        <taxon>Hexacorallia</taxon>
        <taxon>Scleractinia</taxon>
        <taxon>Fungiina</taxon>
        <taxon>Poritidae</taxon>
        <taxon>Porites</taxon>
    </lineage>
</organism>
<dbReference type="Proteomes" id="UP001159405">
    <property type="component" value="Unassembled WGS sequence"/>
</dbReference>
<sequence>MAMLETVSRNLHAEKNGKQYHPLLFLDVLMLGGPRIATFVAINLGGPEIHSIYRWRNQYHIIVPEKPLWGGNKKYV</sequence>
<gene>
    <name evidence="1" type="ORF">PLOB_00005921</name>
</gene>
<name>A0ABN8QG90_9CNID</name>
<evidence type="ECO:0000313" key="1">
    <source>
        <dbReference type="EMBL" id="CAH3163580.1"/>
    </source>
</evidence>
<dbReference type="EMBL" id="CALNXK010000126">
    <property type="protein sequence ID" value="CAH3163580.1"/>
    <property type="molecule type" value="Genomic_DNA"/>
</dbReference>